<feature type="compositionally biased region" description="Basic and acidic residues" evidence="5">
    <location>
        <begin position="366"/>
        <end position="375"/>
    </location>
</feature>
<gene>
    <name evidence="7" type="ORF">EHS25_002323</name>
</gene>
<dbReference type="PANTHER" id="PTHR13377:SF3">
    <property type="entry name" value="TRANSMEMBRANE PROTEIN 115"/>
    <property type="match status" value="1"/>
</dbReference>
<dbReference type="Proteomes" id="UP000279259">
    <property type="component" value="Unassembled WGS sequence"/>
</dbReference>
<dbReference type="SMART" id="SM01160">
    <property type="entry name" value="DUF1751"/>
    <property type="match status" value="1"/>
</dbReference>
<dbReference type="AlphaFoldDB" id="A0A427YDH2"/>
<proteinExistence type="predicted"/>
<organism evidence="7 8">
    <name type="scientific">Saitozyma podzolica</name>
    <dbReference type="NCBI Taxonomy" id="1890683"/>
    <lineage>
        <taxon>Eukaryota</taxon>
        <taxon>Fungi</taxon>
        <taxon>Dikarya</taxon>
        <taxon>Basidiomycota</taxon>
        <taxon>Agaricomycotina</taxon>
        <taxon>Tremellomycetes</taxon>
        <taxon>Tremellales</taxon>
        <taxon>Trimorphomycetaceae</taxon>
        <taxon>Saitozyma</taxon>
    </lineage>
</organism>
<evidence type="ECO:0000256" key="2">
    <source>
        <dbReference type="ARBA" id="ARBA00022692"/>
    </source>
</evidence>
<evidence type="ECO:0000256" key="5">
    <source>
        <dbReference type="SAM" id="MobiDB-lite"/>
    </source>
</evidence>
<feature type="transmembrane region" description="Helical" evidence="6">
    <location>
        <begin position="140"/>
        <end position="160"/>
    </location>
</feature>
<keyword evidence="4 6" id="KW-0472">Membrane</keyword>
<accession>A0A427YDH2</accession>
<evidence type="ECO:0000256" key="3">
    <source>
        <dbReference type="ARBA" id="ARBA00022989"/>
    </source>
</evidence>
<dbReference type="GO" id="GO:0006890">
    <property type="term" value="P:retrograde vesicle-mediated transport, Golgi to endoplasmic reticulum"/>
    <property type="evidence" value="ECO:0007669"/>
    <property type="project" value="InterPro"/>
</dbReference>
<keyword evidence="8" id="KW-1185">Reference proteome</keyword>
<dbReference type="Pfam" id="PF08551">
    <property type="entry name" value="DUF1751"/>
    <property type="match status" value="1"/>
</dbReference>
<feature type="transmembrane region" description="Helical" evidence="6">
    <location>
        <begin position="181"/>
        <end position="212"/>
    </location>
</feature>
<comment type="subcellular location">
    <subcellularLocation>
        <location evidence="1">Membrane</location>
        <topology evidence="1">Multi-pass membrane protein</topology>
    </subcellularLocation>
</comment>
<dbReference type="FunFam" id="1.20.1540.10:FF:000004">
    <property type="entry name" value="Transmembrane protein 115"/>
    <property type="match status" value="1"/>
</dbReference>
<dbReference type="OrthoDB" id="73612at2759"/>
<dbReference type="InterPro" id="IPR035952">
    <property type="entry name" value="Rhomboid-like_sf"/>
</dbReference>
<keyword evidence="3 6" id="KW-1133">Transmembrane helix</keyword>
<name>A0A427YDH2_9TREE</name>
<feature type="compositionally biased region" description="Low complexity" evidence="5">
    <location>
        <begin position="329"/>
        <end position="354"/>
    </location>
</feature>
<dbReference type="STRING" id="1890683.A0A427YDH2"/>
<dbReference type="PANTHER" id="PTHR13377">
    <property type="entry name" value="PLACENTAL PROTEIN 6"/>
    <property type="match status" value="1"/>
</dbReference>
<reference evidence="7 8" key="1">
    <citation type="submission" date="2018-11" db="EMBL/GenBank/DDBJ databases">
        <title>Genome sequence of Saitozyma podzolica DSM 27192.</title>
        <authorList>
            <person name="Aliyu H."/>
            <person name="Gorte O."/>
            <person name="Ochsenreither K."/>
        </authorList>
    </citation>
    <scope>NUCLEOTIDE SEQUENCE [LARGE SCALE GENOMIC DNA]</scope>
    <source>
        <strain evidence="7 8">DSM 27192</strain>
    </source>
</reference>
<feature type="compositionally biased region" description="Low complexity" evidence="5">
    <location>
        <begin position="312"/>
        <end position="321"/>
    </location>
</feature>
<dbReference type="Gene3D" id="1.20.1540.10">
    <property type="entry name" value="Rhomboid-like"/>
    <property type="match status" value="1"/>
</dbReference>
<feature type="transmembrane region" description="Helical" evidence="6">
    <location>
        <begin position="105"/>
        <end position="128"/>
    </location>
</feature>
<sequence>MPAISFLPFLQTVPVGTRLVTLTLVLSTLAGLFLASLAQQNRSEPGFTGIDMPWLVLVPGKSWMYPWTLFTAGWVELSLFELVFSAITLPLACRYLERVWGFYELLRFCSIVIVGSNVIAFGFSWLVWMVTGSEEALFGLPYHGLSGLQVGFLVAFTQLIPEHQLQLLGAIKVRVKTLPGIYLLISNVLVIVFGPSPYILIQFGFFVAWVYLRFFKLSENGEIRGDRSETFAFQYWFPPPVRPYIAAAGNHVFKLAVRTKLVQPWDEPVSGSYQMLPGPGGARAEAERRRALALKALDARIASSSPAPPSTSPGAAPSTGSVPSALPVPSTSQSGGAGGSTAASTVAAVPAAPQRGLSTKSVTQAEEDKGEKAKE</sequence>
<dbReference type="SUPFAM" id="SSF144091">
    <property type="entry name" value="Rhomboid-like"/>
    <property type="match status" value="1"/>
</dbReference>
<dbReference type="InterPro" id="IPR013861">
    <property type="entry name" value="TMEM115/Pdh1/Rbl19"/>
</dbReference>
<evidence type="ECO:0000256" key="1">
    <source>
        <dbReference type="ARBA" id="ARBA00004141"/>
    </source>
</evidence>
<evidence type="ECO:0000313" key="8">
    <source>
        <dbReference type="Proteomes" id="UP000279259"/>
    </source>
</evidence>
<dbReference type="EMBL" id="RSCD01000014">
    <property type="protein sequence ID" value="RSH89211.1"/>
    <property type="molecule type" value="Genomic_DNA"/>
</dbReference>
<evidence type="ECO:0000256" key="4">
    <source>
        <dbReference type="ARBA" id="ARBA00023136"/>
    </source>
</evidence>
<evidence type="ECO:0000313" key="7">
    <source>
        <dbReference type="EMBL" id="RSH89211.1"/>
    </source>
</evidence>
<evidence type="ECO:0000256" key="6">
    <source>
        <dbReference type="SAM" id="Phobius"/>
    </source>
</evidence>
<dbReference type="GO" id="GO:0005794">
    <property type="term" value="C:Golgi apparatus"/>
    <property type="evidence" value="ECO:0007669"/>
    <property type="project" value="TreeGrafter"/>
</dbReference>
<comment type="caution">
    <text evidence="7">The sequence shown here is derived from an EMBL/GenBank/DDBJ whole genome shotgun (WGS) entry which is preliminary data.</text>
</comment>
<keyword evidence="2 6" id="KW-0812">Transmembrane</keyword>
<dbReference type="GO" id="GO:0016020">
    <property type="term" value="C:membrane"/>
    <property type="evidence" value="ECO:0007669"/>
    <property type="project" value="UniProtKB-SubCell"/>
</dbReference>
<feature type="region of interest" description="Disordered" evidence="5">
    <location>
        <begin position="302"/>
        <end position="375"/>
    </location>
</feature>
<protein>
    <submittedName>
        <fullName evidence="7">Uncharacterized protein</fullName>
    </submittedName>
</protein>